<dbReference type="PANTHER" id="PTHR42743">
    <property type="entry name" value="AMINO-ACID AMINOTRANSFERASE"/>
    <property type="match status" value="1"/>
</dbReference>
<evidence type="ECO:0000256" key="4">
    <source>
        <dbReference type="ARBA" id="ARBA00004931"/>
    </source>
</evidence>
<evidence type="ECO:0000256" key="3">
    <source>
        <dbReference type="ARBA" id="ARBA00004824"/>
    </source>
</evidence>
<dbReference type="SUPFAM" id="SSF56752">
    <property type="entry name" value="D-aminoacid aminotransferase-like PLP-dependent enzymes"/>
    <property type="match status" value="1"/>
</dbReference>
<dbReference type="GO" id="GO:0004084">
    <property type="term" value="F:branched-chain-amino-acid transaminase activity"/>
    <property type="evidence" value="ECO:0007669"/>
    <property type="project" value="UniProtKB-EC"/>
</dbReference>
<keyword evidence="14" id="KW-0032">Aminotransferase</keyword>
<dbReference type="Gene3D" id="3.30.470.10">
    <property type="match status" value="1"/>
</dbReference>
<evidence type="ECO:0000256" key="13">
    <source>
        <dbReference type="ARBA" id="ARBA00049229"/>
    </source>
</evidence>
<dbReference type="InterPro" id="IPR036038">
    <property type="entry name" value="Aminotransferase-like"/>
</dbReference>
<evidence type="ECO:0000256" key="5">
    <source>
        <dbReference type="ARBA" id="ARBA00005072"/>
    </source>
</evidence>
<name>A0A840AL94_9HYPH</name>
<dbReference type="InterPro" id="IPR050571">
    <property type="entry name" value="Class-IV_PLP-Dep_Aminotrnsfr"/>
</dbReference>
<gene>
    <name evidence="14" type="ORF">GGR25_000700</name>
</gene>
<dbReference type="Proteomes" id="UP000553963">
    <property type="component" value="Unassembled WGS sequence"/>
</dbReference>
<comment type="cofactor">
    <cofactor evidence="1">
        <name>pyridoxal 5'-phosphate</name>
        <dbReference type="ChEBI" id="CHEBI:597326"/>
    </cofactor>
</comment>
<evidence type="ECO:0000256" key="9">
    <source>
        <dbReference type="ARBA" id="ARBA00022898"/>
    </source>
</evidence>
<comment type="pathway">
    <text evidence="5">Amino-acid biosynthesis; L-leucine biosynthesis; L-leucine from 3-methyl-2-oxobutanoate: step 4/4.</text>
</comment>
<dbReference type="CDD" id="cd01558">
    <property type="entry name" value="D-AAT_like"/>
    <property type="match status" value="1"/>
</dbReference>
<keyword evidence="15" id="KW-1185">Reference proteome</keyword>
<accession>A0A840AL94</accession>
<dbReference type="NCBIfam" id="NF005209">
    <property type="entry name" value="PRK06680.1"/>
    <property type="match status" value="1"/>
</dbReference>
<dbReference type="GO" id="GO:0009082">
    <property type="term" value="P:branched-chain amino acid biosynthetic process"/>
    <property type="evidence" value="ECO:0007669"/>
    <property type="project" value="UniProtKB-KW"/>
</dbReference>
<evidence type="ECO:0000256" key="12">
    <source>
        <dbReference type="ARBA" id="ARBA00048798"/>
    </source>
</evidence>
<dbReference type="InterPro" id="IPR043131">
    <property type="entry name" value="BCAT-like_N"/>
</dbReference>
<organism evidence="14 15">
    <name type="scientific">Kaistia hirudinis</name>
    <dbReference type="NCBI Taxonomy" id="1293440"/>
    <lineage>
        <taxon>Bacteria</taxon>
        <taxon>Pseudomonadati</taxon>
        <taxon>Pseudomonadota</taxon>
        <taxon>Alphaproteobacteria</taxon>
        <taxon>Hyphomicrobiales</taxon>
        <taxon>Kaistiaceae</taxon>
        <taxon>Kaistia</taxon>
    </lineage>
</organism>
<dbReference type="EMBL" id="JACIDS010000001">
    <property type="protein sequence ID" value="MBB3929681.1"/>
    <property type="molecule type" value="Genomic_DNA"/>
</dbReference>
<comment type="catalytic activity">
    <reaction evidence="11">
        <text>L-valine + 2-oxoglutarate = 3-methyl-2-oxobutanoate + L-glutamate</text>
        <dbReference type="Rhea" id="RHEA:24813"/>
        <dbReference type="ChEBI" id="CHEBI:11851"/>
        <dbReference type="ChEBI" id="CHEBI:16810"/>
        <dbReference type="ChEBI" id="CHEBI:29985"/>
        <dbReference type="ChEBI" id="CHEBI:57762"/>
        <dbReference type="EC" id="2.6.1.42"/>
    </reaction>
</comment>
<evidence type="ECO:0000256" key="10">
    <source>
        <dbReference type="ARBA" id="ARBA00023304"/>
    </source>
</evidence>
<dbReference type="AlphaFoldDB" id="A0A840AL94"/>
<evidence type="ECO:0000256" key="1">
    <source>
        <dbReference type="ARBA" id="ARBA00001933"/>
    </source>
</evidence>
<dbReference type="Pfam" id="PF01063">
    <property type="entry name" value="Aminotran_4"/>
    <property type="match status" value="1"/>
</dbReference>
<keyword evidence="10" id="KW-0100">Branched-chain amino acid biosynthesis</keyword>
<comment type="catalytic activity">
    <reaction evidence="12">
        <text>L-isoleucine + 2-oxoglutarate = (S)-3-methyl-2-oxopentanoate + L-glutamate</text>
        <dbReference type="Rhea" id="RHEA:24801"/>
        <dbReference type="ChEBI" id="CHEBI:16810"/>
        <dbReference type="ChEBI" id="CHEBI:29985"/>
        <dbReference type="ChEBI" id="CHEBI:35146"/>
        <dbReference type="ChEBI" id="CHEBI:58045"/>
        <dbReference type="EC" id="2.6.1.42"/>
    </reaction>
</comment>
<keyword evidence="9" id="KW-0663">Pyridoxal phosphate</keyword>
<evidence type="ECO:0000256" key="11">
    <source>
        <dbReference type="ARBA" id="ARBA00048212"/>
    </source>
</evidence>
<dbReference type="FunFam" id="3.20.10.10:FF:000002">
    <property type="entry name" value="D-alanine aminotransferase"/>
    <property type="match status" value="1"/>
</dbReference>
<comment type="catalytic activity">
    <reaction evidence="13">
        <text>L-leucine + 2-oxoglutarate = 4-methyl-2-oxopentanoate + L-glutamate</text>
        <dbReference type="Rhea" id="RHEA:18321"/>
        <dbReference type="ChEBI" id="CHEBI:16810"/>
        <dbReference type="ChEBI" id="CHEBI:17865"/>
        <dbReference type="ChEBI" id="CHEBI:29985"/>
        <dbReference type="ChEBI" id="CHEBI:57427"/>
        <dbReference type="EC" id="2.6.1.42"/>
    </reaction>
</comment>
<keyword evidence="10" id="KW-0028">Amino-acid biosynthesis</keyword>
<dbReference type="GO" id="GO:0008652">
    <property type="term" value="P:amino acid biosynthetic process"/>
    <property type="evidence" value="ECO:0007669"/>
    <property type="project" value="UniProtKB-ARBA"/>
</dbReference>
<comment type="pathway">
    <text evidence="3">Amino-acid biosynthesis; L-isoleucine biosynthesis; L-isoleucine from 2-oxobutanoate: step 4/4.</text>
</comment>
<comment type="similarity">
    <text evidence="6">Belongs to the class-IV pyridoxal-phosphate-dependent aminotransferase family.</text>
</comment>
<dbReference type="Gene3D" id="3.20.10.10">
    <property type="entry name" value="D-amino Acid Aminotransferase, subunit A, domain 2"/>
    <property type="match status" value="1"/>
</dbReference>
<sequence>MSRIAYVNGRYVRHAEAAVHVEDRGYQFADGVYEVCEIRDGFLTDERRHIDRLIRSLAELRIRMPMSRAALGVVLREVVRRNHVRDGLVYLQITRGVAPRNHPFPSPETEPALVVTAKSVPRSVHDHSAETGIAVITLPDNRWDRVDIKTVGLLPNVLAKQAARDAGVYEAWLYDADGNVTEGSSTNAWIVTADGTLVTRPAEHGILRGITRTVLMEVAARLGVKVEERKFSVEEAKRAREAFITGATTIVTPVVKIDDQVIGNGAPGSVATALRKAFHDSAERAPRWSHG</sequence>
<keyword evidence="14" id="KW-0808">Transferase</keyword>
<evidence type="ECO:0000313" key="14">
    <source>
        <dbReference type="EMBL" id="MBB3929681.1"/>
    </source>
</evidence>
<evidence type="ECO:0000256" key="7">
    <source>
        <dbReference type="ARBA" id="ARBA00013053"/>
    </source>
</evidence>
<dbReference type="GO" id="GO:0005829">
    <property type="term" value="C:cytosol"/>
    <property type="evidence" value="ECO:0007669"/>
    <property type="project" value="TreeGrafter"/>
</dbReference>
<evidence type="ECO:0000256" key="6">
    <source>
        <dbReference type="ARBA" id="ARBA00009320"/>
    </source>
</evidence>
<evidence type="ECO:0000256" key="2">
    <source>
        <dbReference type="ARBA" id="ARBA00003109"/>
    </source>
</evidence>
<dbReference type="EC" id="2.6.1.42" evidence="7"/>
<dbReference type="PANTHER" id="PTHR42743:SF11">
    <property type="entry name" value="AMINODEOXYCHORISMATE LYASE"/>
    <property type="match status" value="1"/>
</dbReference>
<reference evidence="14 15" key="1">
    <citation type="submission" date="2020-08" db="EMBL/GenBank/DDBJ databases">
        <title>Genomic Encyclopedia of Type Strains, Phase IV (KMG-IV): sequencing the most valuable type-strain genomes for metagenomic binning, comparative biology and taxonomic classification.</title>
        <authorList>
            <person name="Goeker M."/>
        </authorList>
    </citation>
    <scope>NUCLEOTIDE SEQUENCE [LARGE SCALE GENOMIC DNA]</scope>
    <source>
        <strain evidence="14 15">DSM 25966</strain>
    </source>
</reference>
<dbReference type="InterPro" id="IPR001544">
    <property type="entry name" value="Aminotrans_IV"/>
</dbReference>
<comment type="pathway">
    <text evidence="4">Amino-acid biosynthesis; L-valine biosynthesis; L-valine from pyruvate: step 4/4.</text>
</comment>
<dbReference type="RefSeq" id="WP_183397314.1">
    <property type="nucleotide sequence ID" value="NZ_JACIDS010000001.1"/>
</dbReference>
<proteinExistence type="inferred from homology"/>
<comment type="caution">
    <text evidence="14">The sequence shown here is derived from an EMBL/GenBank/DDBJ whole genome shotgun (WGS) entry which is preliminary data.</text>
</comment>
<evidence type="ECO:0000313" key="15">
    <source>
        <dbReference type="Proteomes" id="UP000553963"/>
    </source>
</evidence>
<dbReference type="InterPro" id="IPR043132">
    <property type="entry name" value="BCAT-like_C"/>
</dbReference>
<comment type="function">
    <text evidence="2">Acts on leucine, isoleucine and valine.</text>
</comment>
<evidence type="ECO:0000256" key="8">
    <source>
        <dbReference type="ARBA" id="ARBA00014472"/>
    </source>
</evidence>
<protein>
    <recommendedName>
        <fullName evidence="8">Probable branched-chain-amino-acid aminotransferase</fullName>
        <ecNumber evidence="7">2.6.1.42</ecNumber>
    </recommendedName>
</protein>